<keyword evidence="3" id="KW-1185">Reference proteome</keyword>
<gene>
    <name evidence="2" type="ORF">QBC33DRAFT_288712</name>
</gene>
<keyword evidence="1" id="KW-0812">Transmembrane</keyword>
<dbReference type="Proteomes" id="UP001244011">
    <property type="component" value="Unassembled WGS sequence"/>
</dbReference>
<feature type="transmembrane region" description="Helical" evidence="1">
    <location>
        <begin position="35"/>
        <end position="55"/>
    </location>
</feature>
<comment type="caution">
    <text evidence="2">The sequence shown here is derived from an EMBL/GenBank/DDBJ whole genome shotgun (WGS) entry which is preliminary data.</text>
</comment>
<keyword evidence="1" id="KW-1133">Transmembrane helix</keyword>
<evidence type="ECO:0000313" key="2">
    <source>
        <dbReference type="EMBL" id="KAK1762262.1"/>
    </source>
</evidence>
<dbReference type="AlphaFoldDB" id="A0AAJ0BSK3"/>
<dbReference type="RefSeq" id="XP_060278475.1">
    <property type="nucleotide sequence ID" value="XM_060423311.1"/>
</dbReference>
<keyword evidence="1" id="KW-0472">Membrane</keyword>
<organism evidence="2 3">
    <name type="scientific">Phialemonium atrogriseum</name>
    <dbReference type="NCBI Taxonomy" id="1093897"/>
    <lineage>
        <taxon>Eukaryota</taxon>
        <taxon>Fungi</taxon>
        <taxon>Dikarya</taxon>
        <taxon>Ascomycota</taxon>
        <taxon>Pezizomycotina</taxon>
        <taxon>Sordariomycetes</taxon>
        <taxon>Sordariomycetidae</taxon>
        <taxon>Cephalothecales</taxon>
        <taxon>Cephalothecaceae</taxon>
        <taxon>Phialemonium</taxon>
    </lineage>
</organism>
<evidence type="ECO:0000313" key="3">
    <source>
        <dbReference type="Proteomes" id="UP001244011"/>
    </source>
</evidence>
<name>A0AAJ0BSK3_9PEZI</name>
<feature type="transmembrane region" description="Helical" evidence="1">
    <location>
        <begin position="67"/>
        <end position="84"/>
    </location>
</feature>
<accession>A0AAJ0BSK3</accession>
<evidence type="ECO:0000256" key="1">
    <source>
        <dbReference type="SAM" id="Phobius"/>
    </source>
</evidence>
<dbReference type="GeneID" id="85306498"/>
<dbReference type="EMBL" id="MU839040">
    <property type="protein sequence ID" value="KAK1762262.1"/>
    <property type="molecule type" value="Genomic_DNA"/>
</dbReference>
<protein>
    <submittedName>
        <fullName evidence="2">Uncharacterized protein</fullName>
    </submittedName>
</protein>
<sequence length="135" mass="16027">MGKTKITKSLDNQLCWRGVFSYRYSVSLFPSFSSFFSFLPLLFPPLFLVSLALALTNAVTNTRNRQVGLKYDLWLFFFFFFFFFEGGQGRDILIRSRQFEDYGIHIKDWEAHCLLFEVGKERFLLRPVYQLQNAF</sequence>
<reference evidence="2" key="1">
    <citation type="submission" date="2023-06" db="EMBL/GenBank/DDBJ databases">
        <title>Genome-scale phylogeny and comparative genomics of the fungal order Sordariales.</title>
        <authorList>
            <consortium name="Lawrence Berkeley National Laboratory"/>
            <person name="Hensen N."/>
            <person name="Bonometti L."/>
            <person name="Westerberg I."/>
            <person name="Brannstrom I.O."/>
            <person name="Guillou S."/>
            <person name="Cros-Aarteil S."/>
            <person name="Calhoun S."/>
            <person name="Haridas S."/>
            <person name="Kuo A."/>
            <person name="Mondo S."/>
            <person name="Pangilinan J."/>
            <person name="Riley R."/>
            <person name="Labutti K."/>
            <person name="Andreopoulos B."/>
            <person name="Lipzen A."/>
            <person name="Chen C."/>
            <person name="Yanf M."/>
            <person name="Daum C."/>
            <person name="Ng V."/>
            <person name="Clum A."/>
            <person name="Steindorff A."/>
            <person name="Ohm R."/>
            <person name="Martin F."/>
            <person name="Silar P."/>
            <person name="Natvig D."/>
            <person name="Lalanne C."/>
            <person name="Gautier V."/>
            <person name="Ament-Velasquez S.L."/>
            <person name="Kruys A."/>
            <person name="Hutchinson M.I."/>
            <person name="Powell A.J."/>
            <person name="Barry K."/>
            <person name="Miller A.N."/>
            <person name="Grigoriev I.V."/>
            <person name="Debuchy R."/>
            <person name="Gladieux P."/>
            <person name="Thoren M.H."/>
            <person name="Johannesson H."/>
        </authorList>
    </citation>
    <scope>NUCLEOTIDE SEQUENCE</scope>
    <source>
        <strain evidence="2">8032-3</strain>
    </source>
</reference>
<proteinExistence type="predicted"/>